<evidence type="ECO:0000313" key="4">
    <source>
        <dbReference type="Proteomes" id="UP000789759"/>
    </source>
</evidence>
<feature type="compositionally biased region" description="Low complexity" evidence="1">
    <location>
        <begin position="195"/>
        <end position="208"/>
    </location>
</feature>
<gene>
    <name evidence="3" type="ORF">CPELLU_LOCUS14598</name>
</gene>
<accession>A0A9N9NPM8</accession>
<feature type="transmembrane region" description="Helical" evidence="2">
    <location>
        <begin position="35"/>
        <end position="56"/>
    </location>
</feature>
<protein>
    <submittedName>
        <fullName evidence="3">10596_t:CDS:1</fullName>
    </submittedName>
</protein>
<feature type="compositionally biased region" description="Basic and acidic residues" evidence="1">
    <location>
        <begin position="288"/>
        <end position="298"/>
    </location>
</feature>
<reference evidence="3" key="1">
    <citation type="submission" date="2021-06" db="EMBL/GenBank/DDBJ databases">
        <authorList>
            <person name="Kallberg Y."/>
            <person name="Tangrot J."/>
            <person name="Rosling A."/>
        </authorList>
    </citation>
    <scope>NUCLEOTIDE SEQUENCE</scope>
    <source>
        <strain evidence="3">FL966</strain>
    </source>
</reference>
<evidence type="ECO:0000256" key="2">
    <source>
        <dbReference type="SAM" id="Phobius"/>
    </source>
</evidence>
<keyword evidence="2" id="KW-0472">Membrane</keyword>
<proteinExistence type="predicted"/>
<evidence type="ECO:0000313" key="3">
    <source>
        <dbReference type="EMBL" id="CAG8749265.1"/>
    </source>
</evidence>
<dbReference type="Proteomes" id="UP000789759">
    <property type="component" value="Unassembled WGS sequence"/>
</dbReference>
<feature type="region of interest" description="Disordered" evidence="1">
    <location>
        <begin position="192"/>
        <end position="298"/>
    </location>
</feature>
<feature type="compositionally biased region" description="Polar residues" evidence="1">
    <location>
        <begin position="217"/>
        <end position="241"/>
    </location>
</feature>
<keyword evidence="2" id="KW-0812">Transmembrane</keyword>
<dbReference type="AlphaFoldDB" id="A0A9N9NPM8"/>
<sequence length="298" mass="34960">MHIIIITIICLLSLVIGIFLLISEANGVGSKVRDFISTSIFGTESITALVGSLLSLKNLLFKSRLEILDELYIKERDLNIRRNSHHWKIQDFKVIQSEMECFKRWVIQNKIKVVNEIIQKIKKSHINLKNKKSEDGRPHEIDEIEGLKKKVYNEIDALDDKELKKKFKEEFVEELRKWIEMMKWIENRPKDVTDNKAANKNQNTNKINAMDDKEINKNSQNEQNTNEKINKNSQNEQSTNEEINKHSQNDQNTNEEINKHSQYDQNTNEEINKNSQNEQNINKTNATSDKEIDKLLKE</sequence>
<evidence type="ECO:0000256" key="1">
    <source>
        <dbReference type="SAM" id="MobiDB-lite"/>
    </source>
</evidence>
<keyword evidence="4" id="KW-1185">Reference proteome</keyword>
<comment type="caution">
    <text evidence="3">The sequence shown here is derived from an EMBL/GenBank/DDBJ whole genome shotgun (WGS) entry which is preliminary data.</text>
</comment>
<feature type="compositionally biased region" description="Polar residues" evidence="1">
    <location>
        <begin position="263"/>
        <end position="287"/>
    </location>
</feature>
<keyword evidence="2" id="KW-1133">Transmembrane helix</keyword>
<dbReference type="EMBL" id="CAJVQA010017540">
    <property type="protein sequence ID" value="CAG8749265.1"/>
    <property type="molecule type" value="Genomic_DNA"/>
</dbReference>
<organism evidence="3 4">
    <name type="scientific">Cetraspora pellucida</name>
    <dbReference type="NCBI Taxonomy" id="1433469"/>
    <lineage>
        <taxon>Eukaryota</taxon>
        <taxon>Fungi</taxon>
        <taxon>Fungi incertae sedis</taxon>
        <taxon>Mucoromycota</taxon>
        <taxon>Glomeromycotina</taxon>
        <taxon>Glomeromycetes</taxon>
        <taxon>Diversisporales</taxon>
        <taxon>Gigasporaceae</taxon>
        <taxon>Cetraspora</taxon>
    </lineage>
</organism>
<name>A0A9N9NPM8_9GLOM</name>
<dbReference type="OrthoDB" id="10574892at2759"/>